<dbReference type="PATRIC" id="fig|742743.3.peg.1930"/>
<organism evidence="1 2">
    <name type="scientific">Dialister succinatiphilus YIT 11850</name>
    <dbReference type="NCBI Taxonomy" id="742743"/>
    <lineage>
        <taxon>Bacteria</taxon>
        <taxon>Bacillati</taxon>
        <taxon>Bacillota</taxon>
        <taxon>Negativicutes</taxon>
        <taxon>Veillonellales</taxon>
        <taxon>Veillonellaceae</taxon>
        <taxon>Dialister</taxon>
    </lineage>
</organism>
<sequence length="535" mass="61588">MAYGNKNTTDNFYYLVRETCKGLNGNDGWNQVDNYLDKQLEQMDKSIDSMIKNFALKRIHCPTENPRLVSLLEKLERVLLKGKENTPSEGEEEVLGEIRNLLGMEKIHDKSFNNWAGAKVAAGNKGRMNLPTLFLLCAYYHRPLEDLVHLPQLDSPIMDALKDSCSKDESLHICIDRNARDAAAKPQEERNIFDQAPFMAEVKGKYGTVKSFRWEDLKAVNEMANAERDSFMIHEILGQKERNHGVRQRMEDLSSYRELVVKMNGDRVDALFRESGDNERAQLDYFLFARYMADELLKVIQNDFKTDVLFPENGKGGFEYHKERFNKSRDEVYRKARYHWLDSRYDKEGENRSWKVDRRSHSLDLIGVLCFDAFGFNPLKSYSMDASSFTMGSGGYDSKDARSSVFRIYFGCSRILWELFSQGPWKNWKKGKPVSPQLELGQLVQSFKNKLSSEPELQKCIQNGICQLQPAAYSCFMAISDGLSENILTRLAKDSKNGPYVLLMLAFGMMENMSKVDSYMKDAVTGIYGKEEYHD</sequence>
<accession>H1D2S8</accession>
<evidence type="ECO:0000313" key="2">
    <source>
        <dbReference type="Proteomes" id="UP000003277"/>
    </source>
</evidence>
<comment type="caution">
    <text evidence="1">The sequence shown here is derived from an EMBL/GenBank/DDBJ whole genome shotgun (WGS) entry which is preliminary data.</text>
</comment>
<dbReference type="AlphaFoldDB" id="H1D2S8"/>
<proteinExistence type="predicted"/>
<protein>
    <submittedName>
        <fullName evidence="1">Uncharacterized protein</fullName>
    </submittedName>
</protein>
<evidence type="ECO:0000313" key="1">
    <source>
        <dbReference type="EMBL" id="EHO62198.1"/>
    </source>
</evidence>
<dbReference type="RefSeq" id="WP_008860410.1">
    <property type="nucleotide sequence ID" value="NZ_JH591189.1"/>
</dbReference>
<reference evidence="1 2" key="1">
    <citation type="submission" date="2011-11" db="EMBL/GenBank/DDBJ databases">
        <title>The Genome Sequence of Dialister succinatiphilus YIT 11850.</title>
        <authorList>
            <consortium name="The Broad Institute Genome Sequencing Platform"/>
            <person name="Earl A."/>
            <person name="Ward D."/>
            <person name="Feldgarden M."/>
            <person name="Gevers D."/>
            <person name="Morotomi M."/>
            <person name="Young S.K."/>
            <person name="Zeng Q."/>
            <person name="Gargeya S."/>
            <person name="Fitzgerald M."/>
            <person name="Haas B."/>
            <person name="Abouelleil A."/>
            <person name="Alvarado L."/>
            <person name="Arachchi H.M."/>
            <person name="Berlin A."/>
            <person name="Brown A."/>
            <person name="Chapman S.B."/>
            <person name="Dunbar C."/>
            <person name="Gearin G."/>
            <person name="Goldberg J."/>
            <person name="Griggs A."/>
            <person name="Gujja S."/>
            <person name="Heiman D."/>
            <person name="Howarth C."/>
            <person name="Lui A."/>
            <person name="MacDonald P.J.P."/>
            <person name="Montmayeur A."/>
            <person name="Murphy C."/>
            <person name="Neiman D."/>
            <person name="Pearson M."/>
            <person name="Priest M."/>
            <person name="Roberts A."/>
            <person name="Saif S."/>
            <person name="Shea T."/>
            <person name="Sisk P."/>
            <person name="Stolte C."/>
            <person name="Sykes S."/>
            <person name="Wortman J."/>
            <person name="Nusbaum C."/>
            <person name="Birren B."/>
        </authorList>
    </citation>
    <scope>NUCLEOTIDE SEQUENCE [LARGE SCALE GENOMIC DNA]</scope>
    <source>
        <strain evidence="1 2">YIT 11850</strain>
    </source>
</reference>
<dbReference type="Proteomes" id="UP000003277">
    <property type="component" value="Unassembled WGS sequence"/>
</dbReference>
<dbReference type="EMBL" id="ADLT01000065">
    <property type="protein sequence ID" value="EHO62198.1"/>
    <property type="molecule type" value="Genomic_DNA"/>
</dbReference>
<name>H1D2S8_9FIRM</name>
<dbReference type="STRING" id="742743.HMPREF9453_01916"/>
<dbReference type="HOGENOM" id="CLU_508745_0_0_9"/>
<keyword evidence="2" id="KW-1185">Reference proteome</keyword>
<gene>
    <name evidence="1" type="ORF">HMPREF9453_01916</name>
</gene>